<evidence type="ECO:0000313" key="1">
    <source>
        <dbReference type="EMBL" id="WAC13474.1"/>
    </source>
</evidence>
<keyword evidence="2" id="KW-1185">Reference proteome</keyword>
<proteinExistence type="predicted"/>
<dbReference type="RefSeq" id="WP_244819416.1">
    <property type="nucleotide sequence ID" value="NZ_CP112998.1"/>
</dbReference>
<protein>
    <submittedName>
        <fullName evidence="1">Universal stress protein</fullName>
    </submittedName>
</protein>
<dbReference type="SUPFAM" id="SSF52402">
    <property type="entry name" value="Adenine nucleotide alpha hydrolases-like"/>
    <property type="match status" value="2"/>
</dbReference>
<dbReference type="Gene3D" id="3.40.50.12370">
    <property type="match status" value="1"/>
</dbReference>
<dbReference type="AlphaFoldDB" id="A0A9E8NBA3"/>
<dbReference type="KEGG" id="dpf:ON006_05850"/>
<accession>A0A9E8NBA3</accession>
<gene>
    <name evidence="1" type="ORF">ON006_05850</name>
</gene>
<reference evidence="1" key="1">
    <citation type="submission" date="2022-11" db="EMBL/GenBank/DDBJ databases">
        <title>Dyadobacter pollutisoli sp. nov., isolated from plastic dumped soil.</title>
        <authorList>
            <person name="Kim J.M."/>
            <person name="Kim K.R."/>
            <person name="Lee J.K."/>
            <person name="Hao L."/>
            <person name="Jeon C.O."/>
        </authorList>
    </citation>
    <scope>NUCLEOTIDE SEQUENCE</scope>
    <source>
        <strain evidence="1">U1</strain>
    </source>
</reference>
<organism evidence="1 2">
    <name type="scientific">Dyadobacter pollutisoli</name>
    <dbReference type="NCBI Taxonomy" id="2910158"/>
    <lineage>
        <taxon>Bacteria</taxon>
        <taxon>Pseudomonadati</taxon>
        <taxon>Bacteroidota</taxon>
        <taxon>Cytophagia</taxon>
        <taxon>Cytophagales</taxon>
        <taxon>Spirosomataceae</taxon>
        <taxon>Dyadobacter</taxon>
    </lineage>
</organism>
<name>A0A9E8NBA3_9BACT</name>
<sequence length="279" mass="31190">MKNILLAINPEKPSIPCMQFGCYLAQLTQSRLTAVFVEKHLADKSPALKTVFGQPYVETIIAGDLPGYGQHEEMRAIYMETFAKICEDRGVRHSINPDLGYPLEGLIADSRFADLLVIARDTCPDEKMGQSPSDFVQDIIAAAECPVMVAPITFTDIDQIVLAYDESRSSAFAVKQFSYLFPETDELKITMLHVDEGKDGNEIQREKLSHWLAAHYNCAVFETMTGKASAELYKYLHKKKKALVIMGSYGRNTLSKLLSPSTANSLLETLDLPFFFAHH</sequence>
<evidence type="ECO:0000313" key="2">
    <source>
        <dbReference type="Proteomes" id="UP001164653"/>
    </source>
</evidence>
<dbReference type="EMBL" id="CP112998">
    <property type="protein sequence ID" value="WAC13474.1"/>
    <property type="molecule type" value="Genomic_DNA"/>
</dbReference>
<dbReference type="Proteomes" id="UP001164653">
    <property type="component" value="Chromosome"/>
</dbReference>